<proteinExistence type="predicted"/>
<accession>A0A6J5K3V5</accession>
<gene>
    <name evidence="1" type="ORF">LMG9964_02292</name>
</gene>
<name>A0A6J5K3V5_9BURK</name>
<evidence type="ECO:0000313" key="2">
    <source>
        <dbReference type="Proteomes" id="UP000494102"/>
    </source>
</evidence>
<reference evidence="1 2" key="1">
    <citation type="submission" date="2020-04" db="EMBL/GenBank/DDBJ databases">
        <authorList>
            <person name="De Canck E."/>
        </authorList>
    </citation>
    <scope>NUCLEOTIDE SEQUENCE [LARGE SCALE GENOMIC DNA]</scope>
    <source>
        <strain evidence="1 2">LMG 9964</strain>
    </source>
</reference>
<dbReference type="EMBL" id="CADILN010000002">
    <property type="protein sequence ID" value="CAB4048651.1"/>
    <property type="molecule type" value="Genomic_DNA"/>
</dbReference>
<dbReference type="AlphaFoldDB" id="A0A6J5K3V5"/>
<protein>
    <submittedName>
        <fullName evidence="1">Uncharacterized protein</fullName>
    </submittedName>
</protein>
<organism evidence="1 2">
    <name type="scientific">Paraburkholderia phenoliruptrix</name>
    <dbReference type="NCBI Taxonomy" id="252970"/>
    <lineage>
        <taxon>Bacteria</taxon>
        <taxon>Pseudomonadati</taxon>
        <taxon>Pseudomonadota</taxon>
        <taxon>Betaproteobacteria</taxon>
        <taxon>Burkholderiales</taxon>
        <taxon>Burkholderiaceae</taxon>
        <taxon>Paraburkholderia</taxon>
    </lineage>
</organism>
<sequence length="30" mass="3470">MTRCLERLCVQTDVAGEVGFGKLFDQYNYI</sequence>
<evidence type="ECO:0000313" key="1">
    <source>
        <dbReference type="EMBL" id="CAB4048651.1"/>
    </source>
</evidence>
<dbReference type="Proteomes" id="UP000494102">
    <property type="component" value="Unassembled WGS sequence"/>
</dbReference>